<gene>
    <name evidence="2" type="ordered locus">MCON_0575</name>
</gene>
<dbReference type="InterPro" id="IPR050135">
    <property type="entry name" value="dGTPase-like"/>
</dbReference>
<dbReference type="InParanoid" id="F4BX19"/>
<dbReference type="GO" id="GO:0006203">
    <property type="term" value="P:dGTP catabolic process"/>
    <property type="evidence" value="ECO:0007669"/>
    <property type="project" value="TreeGrafter"/>
</dbReference>
<name>F4BX19_METSG</name>
<dbReference type="RefSeq" id="WP_013718471.1">
    <property type="nucleotide sequence ID" value="NC_015416.1"/>
</dbReference>
<evidence type="ECO:0000259" key="1">
    <source>
        <dbReference type="SMART" id="SM00471"/>
    </source>
</evidence>
<proteinExistence type="predicted"/>
<dbReference type="Proteomes" id="UP000007807">
    <property type="component" value="Chromosome"/>
</dbReference>
<feature type="domain" description="HD/PDEase" evidence="1">
    <location>
        <begin position="67"/>
        <end position="210"/>
    </location>
</feature>
<dbReference type="Gene3D" id="1.10.3210.10">
    <property type="entry name" value="Hypothetical protein af1432"/>
    <property type="match status" value="1"/>
</dbReference>
<dbReference type="STRING" id="990316.MCON_0575"/>
<dbReference type="GeneID" id="10460312"/>
<dbReference type="InterPro" id="IPR003607">
    <property type="entry name" value="HD/PDEase_dom"/>
</dbReference>
<dbReference type="Pfam" id="PF19276">
    <property type="entry name" value="HD_assoc_2"/>
    <property type="match status" value="1"/>
</dbReference>
<dbReference type="PANTHER" id="PTHR11373:SF4">
    <property type="entry name" value="DEOXYNUCLEOSIDE TRIPHOSPHATE TRIPHOSPHOHYDROLASE SAMHD1"/>
    <property type="match status" value="1"/>
</dbReference>
<dbReference type="PANTHER" id="PTHR11373">
    <property type="entry name" value="DEOXYNUCLEOSIDE TRIPHOSPHATE TRIPHOSPHOHYDROLASE"/>
    <property type="match status" value="1"/>
</dbReference>
<reference evidence="2 3" key="1">
    <citation type="journal article" date="2011" name="J. Bacteriol.">
        <title>Complete genome sequence of Methanosaeta concilii, a specialist in aceticlastic methanogenesis.</title>
        <authorList>
            <person name="Barber R.D."/>
            <person name="Zhang L."/>
            <person name="Harnack M."/>
            <person name="Olson M.V."/>
            <person name="Kaul R."/>
            <person name="Ingram-Smith C."/>
            <person name="Smith K.S."/>
        </authorList>
    </citation>
    <scope>NUCLEOTIDE SEQUENCE [LARGE SCALE GENOMIC DNA]</scope>
    <source>
        <strain evidence="3">ATCC 5969 / DSM 3671 / JCM 10134 / NBRC 103675 / OCM 69 / GP-6</strain>
    </source>
</reference>
<dbReference type="HOGENOM" id="CLU_026821_3_1_2"/>
<dbReference type="AlphaFoldDB" id="F4BX19"/>
<dbReference type="InterPro" id="IPR006674">
    <property type="entry name" value="HD_domain"/>
</dbReference>
<evidence type="ECO:0000313" key="3">
    <source>
        <dbReference type="Proteomes" id="UP000007807"/>
    </source>
</evidence>
<dbReference type="InterPro" id="IPR045509">
    <property type="entry name" value="HD_assoc_2"/>
</dbReference>
<dbReference type="KEGG" id="mcj:MCON_0575"/>
<dbReference type="CDD" id="cd00077">
    <property type="entry name" value="HDc"/>
    <property type="match status" value="1"/>
</dbReference>
<organism evidence="2 3">
    <name type="scientific">Methanothrix soehngenii (strain ATCC 5969 / DSM 3671 / JCM 10134 / NBRC 103675 / OCM 69 / GP-6)</name>
    <name type="common">Methanosaeta concilii</name>
    <dbReference type="NCBI Taxonomy" id="990316"/>
    <lineage>
        <taxon>Archaea</taxon>
        <taxon>Methanobacteriati</taxon>
        <taxon>Methanobacteriota</taxon>
        <taxon>Stenosarchaea group</taxon>
        <taxon>Methanomicrobia</taxon>
        <taxon>Methanotrichales</taxon>
        <taxon>Methanotrichaceae</taxon>
        <taxon>Methanothrix</taxon>
    </lineage>
</organism>
<sequence>MNDQKNRRTISDNKAIFVSEAREVIRDPVHGSISTDPLEWQIIRSRPVQRLKGIKQLGLVEAVYPGANHTRFEHSLGTMHMAGRMAEHLGLSSEEVRKVRLAGLLHDLGHSALSHAVEGVLGRNPEVQPLLKGKRASGHEEFTQDIISCHPFGQEAIRIAERDFGDADKLFAEVADIARGRIPPLGQIIVGDLDADRVDFLLRDSHHSGVSLGLVDTDQILQSLTICKGRIVLVGQGDYRAEMSQTAAESMLIARAHHYNALIYHPSVQSIRAMLLTALENALSRMNEDDAKRRIELFFREYTDPDLLRFIWETGDDVSRDLLQRIKFGQEIPLAARFDHRSLAPDIRMALSTISRHGRMRKLFEDTLCKKYGALVSITAGSGVPRSVRTQADSFLYDESALAAGLVKSLTRQIAISFFSDDRPEISLDEVMEQAAKLLSFIRSESYLPIDGLLLLFYALHNMLSERYGEKILVPRIRNITWLYRTVARLRDLGSGGLSGLFDYSFHSEYGFPYSERLFEDIQILVANGMIYQDQRHYEINGQWLQRYEYMLTAEGIRYAKEVALSYSKEHEMLQILLKQDKHTIPFDVVSLNLKRYSGAKASTTPA</sequence>
<accession>F4BX19</accession>
<dbReference type="Pfam" id="PF01966">
    <property type="entry name" value="HD"/>
    <property type="match status" value="1"/>
</dbReference>
<keyword evidence="2" id="KW-0378">Hydrolase</keyword>
<protein>
    <submittedName>
        <fullName evidence="2">Metal-dependent phosphohydrolase</fullName>
    </submittedName>
</protein>
<dbReference type="GO" id="GO:0008832">
    <property type="term" value="F:dGTPase activity"/>
    <property type="evidence" value="ECO:0007669"/>
    <property type="project" value="TreeGrafter"/>
</dbReference>
<dbReference type="SMART" id="SM00471">
    <property type="entry name" value="HDc"/>
    <property type="match status" value="1"/>
</dbReference>
<dbReference type="SUPFAM" id="SSF109604">
    <property type="entry name" value="HD-domain/PDEase-like"/>
    <property type="match status" value="1"/>
</dbReference>
<evidence type="ECO:0000313" key="2">
    <source>
        <dbReference type="EMBL" id="AEB67409.1"/>
    </source>
</evidence>
<dbReference type="EMBL" id="CP002565">
    <property type="protein sequence ID" value="AEB67409.1"/>
    <property type="molecule type" value="Genomic_DNA"/>
</dbReference>
<keyword evidence="3" id="KW-1185">Reference proteome</keyword>